<dbReference type="EMBL" id="CAADHO010000009">
    <property type="protein sequence ID" value="VFQ46492.1"/>
    <property type="molecule type" value="Genomic_DNA"/>
</dbReference>
<keyword evidence="2" id="KW-1003">Cell membrane</keyword>
<dbReference type="GO" id="GO:0005886">
    <property type="term" value="C:plasma membrane"/>
    <property type="evidence" value="ECO:0007669"/>
    <property type="project" value="UniProtKB-SubCell"/>
</dbReference>
<accession>A0A4U8YWT8</accession>
<evidence type="ECO:0000256" key="3">
    <source>
        <dbReference type="ARBA" id="ARBA00022692"/>
    </source>
</evidence>
<dbReference type="Pfam" id="PF13440">
    <property type="entry name" value="Polysacc_synt_3"/>
    <property type="match status" value="1"/>
</dbReference>
<dbReference type="RefSeq" id="WP_180144293.1">
    <property type="nucleotide sequence ID" value="NZ_CAADHO010000009.1"/>
</dbReference>
<feature type="transmembrane region" description="Helical" evidence="6">
    <location>
        <begin position="469"/>
        <end position="493"/>
    </location>
</feature>
<gene>
    <name evidence="7" type="ORF">MSL71_41590</name>
</gene>
<dbReference type="PANTHER" id="PTHR30250:SF26">
    <property type="entry name" value="PSMA PROTEIN"/>
    <property type="match status" value="1"/>
</dbReference>
<protein>
    <submittedName>
        <fullName evidence="7">Polysaccharide biosynthesis protein</fullName>
    </submittedName>
</protein>
<name>A0A4U8YWT8_9BACT</name>
<feature type="transmembrane region" description="Helical" evidence="6">
    <location>
        <begin position="406"/>
        <end position="428"/>
    </location>
</feature>
<feature type="transmembrane region" description="Helical" evidence="6">
    <location>
        <begin position="440"/>
        <end position="463"/>
    </location>
</feature>
<evidence type="ECO:0000256" key="1">
    <source>
        <dbReference type="ARBA" id="ARBA00004651"/>
    </source>
</evidence>
<feature type="transmembrane region" description="Helical" evidence="6">
    <location>
        <begin position="21"/>
        <end position="41"/>
    </location>
</feature>
<comment type="subcellular location">
    <subcellularLocation>
        <location evidence="1">Cell membrane</location>
        <topology evidence="1">Multi-pass membrane protein</topology>
    </subcellularLocation>
</comment>
<evidence type="ECO:0000256" key="4">
    <source>
        <dbReference type="ARBA" id="ARBA00022989"/>
    </source>
</evidence>
<feature type="transmembrane region" description="Helical" evidence="6">
    <location>
        <begin position="47"/>
        <end position="67"/>
    </location>
</feature>
<dbReference type="AlphaFoldDB" id="A0A4U8YWT8"/>
<keyword evidence="8" id="KW-1185">Reference proteome</keyword>
<reference evidence="7 8" key="1">
    <citation type="submission" date="2019-03" db="EMBL/GenBank/DDBJ databases">
        <authorList>
            <person name="Nijsse B."/>
        </authorList>
    </citation>
    <scope>NUCLEOTIDE SEQUENCE [LARGE SCALE GENOMIC DNA]</scope>
    <source>
        <strain evidence="7">Desulfoluna butyratoxydans MSL71</strain>
    </source>
</reference>
<evidence type="ECO:0000256" key="2">
    <source>
        <dbReference type="ARBA" id="ARBA00022475"/>
    </source>
</evidence>
<organism evidence="7 8">
    <name type="scientific">Desulfoluna butyratoxydans</name>
    <dbReference type="NCBI Taxonomy" id="231438"/>
    <lineage>
        <taxon>Bacteria</taxon>
        <taxon>Pseudomonadati</taxon>
        <taxon>Thermodesulfobacteriota</taxon>
        <taxon>Desulfobacteria</taxon>
        <taxon>Desulfobacterales</taxon>
        <taxon>Desulfolunaceae</taxon>
        <taxon>Desulfoluna</taxon>
    </lineage>
</organism>
<dbReference type="PANTHER" id="PTHR30250">
    <property type="entry name" value="PST FAMILY PREDICTED COLANIC ACID TRANSPORTER"/>
    <property type="match status" value="1"/>
</dbReference>
<sequence>MNDKENLARTVSRNSLFTIIYNVWYLGSRLVLTPLILSYITIEEYGLWAYCFVVLSYLALTAFGFNNTYIRYAADYRSRGEDHKVNQLLSTGIVSMLGVGLLLFLLFLPALPFLIPALGIDPELNQTAHRLFVGTAAIFVLNFSLAGYQCVLEGEQKIALVRKIHLVASVVELILLLLFFRMGMGVFSLLWAYGIRFGLIILSTIVFAHRVFPFLSVRFRHLRLEALKAFGNFGGKMSLLGLLSLLINSVDRIFITRMLHLGPAGLYEIGRKLPNIGMMLPSAVAGTLMPAASHLEGSGLHRKLRGMYLRATRYIMLLSALPYAFLIFFAPQIIEVWVGPGYEGPARVMQILALGTLINLFTGSGTACVRGMGLPGYEIRYMAISAAMLLALTPVFIHLAGLEGAAWSYTLAQATGSIYFLFVANRLFEIPWKTFMSQTVPPVLILFAAGIPGLFLCQNIWAYGASSRWSGLFLLALFGCVHLLLAVLLLLLARHRLLTPEEKARLAEITPPKPMIPLWSRLWSPP</sequence>
<dbReference type="InterPro" id="IPR050833">
    <property type="entry name" value="Poly_Biosynth_Transport"/>
</dbReference>
<feature type="transmembrane region" description="Helical" evidence="6">
    <location>
        <begin position="381"/>
        <end position="400"/>
    </location>
</feature>
<feature type="transmembrane region" description="Helical" evidence="6">
    <location>
        <begin position="164"/>
        <end position="184"/>
    </location>
</feature>
<feature type="transmembrane region" description="Helical" evidence="6">
    <location>
        <begin position="131"/>
        <end position="152"/>
    </location>
</feature>
<feature type="transmembrane region" description="Helical" evidence="6">
    <location>
        <begin position="346"/>
        <end position="369"/>
    </location>
</feature>
<dbReference type="Proteomes" id="UP000507962">
    <property type="component" value="Unassembled WGS sequence"/>
</dbReference>
<proteinExistence type="predicted"/>
<feature type="transmembrane region" description="Helical" evidence="6">
    <location>
        <begin position="88"/>
        <end position="111"/>
    </location>
</feature>
<evidence type="ECO:0000256" key="6">
    <source>
        <dbReference type="SAM" id="Phobius"/>
    </source>
</evidence>
<evidence type="ECO:0000256" key="5">
    <source>
        <dbReference type="ARBA" id="ARBA00023136"/>
    </source>
</evidence>
<evidence type="ECO:0000313" key="8">
    <source>
        <dbReference type="Proteomes" id="UP000507962"/>
    </source>
</evidence>
<feature type="transmembrane region" description="Helical" evidence="6">
    <location>
        <begin position="314"/>
        <end position="334"/>
    </location>
</feature>
<evidence type="ECO:0000313" key="7">
    <source>
        <dbReference type="EMBL" id="VFQ46492.1"/>
    </source>
</evidence>
<keyword evidence="4 6" id="KW-1133">Transmembrane helix</keyword>
<feature type="transmembrane region" description="Helical" evidence="6">
    <location>
        <begin position="190"/>
        <end position="212"/>
    </location>
</feature>
<keyword evidence="5 6" id="KW-0472">Membrane</keyword>
<keyword evidence="3 6" id="KW-0812">Transmembrane</keyword>